<feature type="compositionally biased region" description="Basic and acidic residues" evidence="1">
    <location>
        <begin position="138"/>
        <end position="150"/>
    </location>
</feature>
<dbReference type="EMBL" id="LGUT01002812">
    <property type="protein sequence ID" value="KOG86480.1"/>
    <property type="molecule type" value="Genomic_DNA"/>
</dbReference>
<dbReference type="InterPro" id="IPR000772">
    <property type="entry name" value="Ricin_B_lectin"/>
</dbReference>
<sequence length="321" mass="35010">MSDTEQDDAKRRRRARFVAALTTSSQQPGERSRVGTRIAGAAAVMALAAGATLGVGAWRSYQADEHDKKVRLAAEQTAKERELRAHIPAPHTPESKPTRPPEATHAPEPPPQTTTAAGSQTEPKSVGTPSSSPTPKSEAQKKKEKEEKLKKAGPVQPKQLLFRSQSVANTPKTLLRNYATGLCMDIPNFGPGSQNTPVNQHQCDGTDKDNQLWNVRVHHKHKGPGGSDLVLIDNAKDGLCLDVPMFGAMPPGTKLIEAPCTDSFDDNQLWWLDPAGDGTVHIRNYASNHLCVTVGAKDKPEYADRRLIIEKCDNGESRWRI</sequence>
<evidence type="ECO:0000313" key="3">
    <source>
        <dbReference type="EMBL" id="KOG86480.1"/>
    </source>
</evidence>
<name>A0ABR5IZB9_9ACTN</name>
<feature type="compositionally biased region" description="Basic and acidic residues" evidence="1">
    <location>
        <begin position="63"/>
        <end position="85"/>
    </location>
</feature>
<reference evidence="3 4" key="1">
    <citation type="submission" date="2015-07" db="EMBL/GenBank/DDBJ databases">
        <authorList>
            <person name="Ju K.-S."/>
            <person name="Doroghazi J.R."/>
            <person name="Metcalf W.W."/>
        </authorList>
    </citation>
    <scope>NUCLEOTIDE SEQUENCE [LARGE SCALE GENOMIC DNA]</scope>
    <source>
        <strain evidence="3 4">NRRL B-3589</strain>
    </source>
</reference>
<comment type="caution">
    <text evidence="3">The sequence shown here is derived from an EMBL/GenBank/DDBJ whole genome shotgun (WGS) entry which is preliminary data.</text>
</comment>
<keyword evidence="4" id="KW-1185">Reference proteome</keyword>
<proteinExistence type="predicted"/>
<organism evidence="3 4">
    <name type="scientific">Streptomyces varsoviensis</name>
    <dbReference type="NCBI Taxonomy" id="67373"/>
    <lineage>
        <taxon>Bacteria</taxon>
        <taxon>Bacillati</taxon>
        <taxon>Actinomycetota</taxon>
        <taxon>Actinomycetes</taxon>
        <taxon>Kitasatosporales</taxon>
        <taxon>Streptomycetaceae</taxon>
        <taxon>Streptomyces</taxon>
    </lineage>
</organism>
<dbReference type="RefSeq" id="WP_030880904.1">
    <property type="nucleotide sequence ID" value="NZ_JBIRHZ010000003.1"/>
</dbReference>
<evidence type="ECO:0000259" key="2">
    <source>
        <dbReference type="Pfam" id="PF00652"/>
    </source>
</evidence>
<dbReference type="Pfam" id="PF00652">
    <property type="entry name" value="Ricin_B_lectin"/>
    <property type="match status" value="1"/>
</dbReference>
<evidence type="ECO:0000313" key="4">
    <source>
        <dbReference type="Proteomes" id="UP000037020"/>
    </source>
</evidence>
<feature type="domain" description="Ricin B lectin" evidence="2">
    <location>
        <begin position="173"/>
        <end position="317"/>
    </location>
</feature>
<dbReference type="InterPro" id="IPR035992">
    <property type="entry name" value="Ricin_B-like_lectins"/>
</dbReference>
<gene>
    <name evidence="3" type="ORF">ADK38_30805</name>
</gene>
<dbReference type="CDD" id="cd00161">
    <property type="entry name" value="beta-trefoil_Ricin-like"/>
    <property type="match status" value="1"/>
</dbReference>
<protein>
    <recommendedName>
        <fullName evidence="2">Ricin B lectin domain-containing protein</fullName>
    </recommendedName>
</protein>
<feature type="region of interest" description="Disordered" evidence="1">
    <location>
        <begin position="63"/>
        <end position="164"/>
    </location>
</feature>
<evidence type="ECO:0000256" key="1">
    <source>
        <dbReference type="SAM" id="MobiDB-lite"/>
    </source>
</evidence>
<feature type="compositionally biased region" description="Polar residues" evidence="1">
    <location>
        <begin position="118"/>
        <end position="135"/>
    </location>
</feature>
<accession>A0ABR5IZB9</accession>
<dbReference type="Gene3D" id="2.80.10.50">
    <property type="match status" value="2"/>
</dbReference>
<dbReference type="Proteomes" id="UP000037020">
    <property type="component" value="Unassembled WGS sequence"/>
</dbReference>
<dbReference type="SUPFAM" id="SSF50370">
    <property type="entry name" value="Ricin B-like lectins"/>
    <property type="match status" value="1"/>
</dbReference>
<dbReference type="PROSITE" id="PS50231">
    <property type="entry name" value="RICIN_B_LECTIN"/>
    <property type="match status" value="1"/>
</dbReference>